<sequence>MGNLKNNLGDVLQKLKNAKHGNREALLAEYEQVLTAFHQKVLESARSRKPETSFLARVGFGDLAWVLHLNRDYKAVGESLSELNALTPEPSLEEINRRPEWPEGFDPSAKKRAMFWNPFSWGALSVAVKNTLIFPGIPPQEIFARIQDAKNWGNYYANGGEVSVEQIKQIGQTFSFRTFNMIFKSKIVTLKDKGEVLSIAWHAKSLGTEVVHRWDIYSDGKGGAIVTTEETQRGIKPLLTAMMLKPAMEITHQNWLIGLGVAAIKSR</sequence>
<dbReference type="EMBL" id="UOGF01000077">
    <property type="protein sequence ID" value="VAX31718.1"/>
    <property type="molecule type" value="Genomic_DNA"/>
</dbReference>
<dbReference type="InterPro" id="IPR023393">
    <property type="entry name" value="START-like_dom_sf"/>
</dbReference>
<proteinExistence type="predicted"/>
<dbReference type="AlphaFoldDB" id="A0A3B1D6Y9"/>
<name>A0A3B1D6Y9_9ZZZZ</name>
<accession>A0A3B1D6Y9</accession>
<gene>
    <name evidence="1" type="ORF">MNBD_NITROSPIRAE01-2015</name>
</gene>
<dbReference type="Gene3D" id="3.30.530.20">
    <property type="match status" value="1"/>
</dbReference>
<protein>
    <submittedName>
        <fullName evidence="1">Uncharacterized protein</fullName>
    </submittedName>
</protein>
<organism evidence="1">
    <name type="scientific">hydrothermal vent metagenome</name>
    <dbReference type="NCBI Taxonomy" id="652676"/>
    <lineage>
        <taxon>unclassified sequences</taxon>
        <taxon>metagenomes</taxon>
        <taxon>ecological metagenomes</taxon>
    </lineage>
</organism>
<reference evidence="1" key="1">
    <citation type="submission" date="2018-06" db="EMBL/GenBank/DDBJ databases">
        <authorList>
            <person name="Zhirakovskaya E."/>
        </authorList>
    </citation>
    <scope>NUCLEOTIDE SEQUENCE</scope>
</reference>
<evidence type="ECO:0000313" key="1">
    <source>
        <dbReference type="EMBL" id="VAX31718.1"/>
    </source>
</evidence>
<dbReference type="SUPFAM" id="SSF55961">
    <property type="entry name" value="Bet v1-like"/>
    <property type="match status" value="1"/>
</dbReference>